<dbReference type="Gene3D" id="2.130.10.10">
    <property type="entry name" value="YVTN repeat-like/Quinoprotein amine dehydrogenase"/>
    <property type="match status" value="1"/>
</dbReference>
<dbReference type="PANTHER" id="PTHR43253">
    <property type="entry name" value="TRICORN PROTEASE HOMOLOG 2-RELATED"/>
    <property type="match status" value="1"/>
</dbReference>
<dbReference type="GO" id="GO:0008236">
    <property type="term" value="F:serine-type peptidase activity"/>
    <property type="evidence" value="ECO:0007669"/>
    <property type="project" value="UniProtKB-UniRule"/>
</dbReference>
<gene>
    <name evidence="13" type="ORF">BC792_12454</name>
</gene>
<dbReference type="SUPFAM" id="SSF69304">
    <property type="entry name" value="Tricorn protease N-terminal domain"/>
    <property type="match status" value="1"/>
</dbReference>
<dbReference type="Pfam" id="PF26550">
    <property type="entry name" value="Tricorn_2nd"/>
    <property type="match status" value="1"/>
</dbReference>
<dbReference type="SUPFAM" id="SSF50156">
    <property type="entry name" value="PDZ domain-like"/>
    <property type="match status" value="1"/>
</dbReference>
<dbReference type="Gene3D" id="3.90.226.10">
    <property type="entry name" value="2-enoyl-CoA Hydratase, Chain A, domain 1"/>
    <property type="match status" value="1"/>
</dbReference>
<dbReference type="PIRSF" id="PIRSF036421">
    <property type="entry name" value="Tricorn_protease"/>
    <property type="match status" value="1"/>
</dbReference>
<dbReference type="SUPFAM" id="SSF52096">
    <property type="entry name" value="ClpP/crotonase"/>
    <property type="match status" value="1"/>
</dbReference>
<feature type="site" description="Transition state stabilizer; via amide nitrogen" evidence="9">
    <location>
        <position position="979"/>
    </location>
</feature>
<comment type="subcellular location">
    <subcellularLocation>
        <location evidence="1 7">Cytoplasm</location>
    </subcellularLocation>
</comment>
<dbReference type="CDD" id="cd07562">
    <property type="entry name" value="Peptidase_S41_TRI"/>
    <property type="match status" value="1"/>
</dbReference>
<dbReference type="GO" id="GO:0005737">
    <property type="term" value="C:cytoplasm"/>
    <property type="evidence" value="ECO:0007669"/>
    <property type="project" value="UniProtKB-SubCell"/>
</dbReference>
<evidence type="ECO:0000256" key="8">
    <source>
        <dbReference type="PIRSR" id="PIRSR036421-1"/>
    </source>
</evidence>
<proteinExistence type="inferred from homology"/>
<dbReference type="EC" id="3.4.21.-" evidence="7"/>
<dbReference type="Pfam" id="PF14684">
    <property type="entry name" value="Tricorn_C1"/>
    <property type="match status" value="1"/>
</dbReference>
<evidence type="ECO:0000256" key="10">
    <source>
        <dbReference type="SAM" id="MobiDB-lite"/>
    </source>
</evidence>
<sequence length="1071" mass="121933">MRICQVDRYPQLFRHIFTPIYMFNKKIAFFALSMTVASWTMAQQPSFLSYPTLSPDGSTLVFSYEGDLWKVPSEGGPALRLTAMDGNEISPRISPDGQWLAFSSNQNGNMDVYIMPLGGGDIQQLTYHDGSDEVDSWSWDSKTIYFTSSRYNRFSSYKVRREGGTASRVFPHYFNYIHGMVETPNGELLFNDSWESYSSANRKRYKGAFNPDIYSYNPKSNTFKQYTDYIGKDFWPSVDRQGNIYFASDEGTDEYNLFTFRNGKKAALTQFKESIKRPSVSADGSKIVFEKDYQLYIYNVKDQKTTQPSIQLARNSVLGKSKEFDVNTAISYFDVSPDGKKMAFISRGEVFVSDIEGKFVRKMPGNGERAMEVKWLKDNKTLLFSQTHKGYQNWFTRNADGTGVVKQHTSDLRNNRDVVLNKELTKAVYLSGRDEVRLMDLSSFKSSVIVKDEIWAFQNSSPSFSPDGNYVLFTAIRNFEQDIFVHNLSNGQTTNLTNTGVTEASPYWSPDGKYIYFASNRTKPAYPTGMQFSSIYKMALENIDEPYRQSKFDELFRDAKPEKNDTTNTKDKNAKKTPSAAETKNQIVTIDFEHLSDRISQVSPSSGTQHNPAVFQKGDKTFVFFSSNHEGKGALYRHVSEPFEEGKTEKVTDTHIAQLFEVGGKHYALSSGTIHKYNIDANKLDKVNISFKFTRDLAQEFKQMFYETWAGIEENFYDADFHGVNWAGVKRKYEGYLDAINTRTDLRILLNDMLGELNSSHLGFNSTGAEERKAFNFVTNELGLIYDAEDPFRVARIVPNSPASRKEVDIKAGDRLVAVNGQEIDPSADRDLYFTWPSLAPEIQLTVARDGKEHDVNIRPQSSSSFKELLYDEWIKENRHKVDTWSNNRIAYSHMKNMGGGELNRFLIDMAEQENNKEAIILDLRYNTGGNVHDEVLRFLQQRPYLQWQYRGGKRAPQGNFTPAGKPIVLLINEQSLSDAEMTAAGFKALKLGKVIGTETYRWIIFTSAKGLVDGSMYRVPAWGCYTLEGQDLEMSGVSPDIYVKNTVADRIADKDPQLERAVAEILKDLP</sequence>
<feature type="compositionally biased region" description="Basic and acidic residues" evidence="10">
    <location>
        <begin position="557"/>
        <end position="574"/>
    </location>
</feature>
<dbReference type="InterPro" id="IPR005151">
    <property type="entry name" value="Tail-specific_protease"/>
</dbReference>
<feature type="region of interest" description="Disordered" evidence="10">
    <location>
        <begin position="557"/>
        <end position="583"/>
    </location>
</feature>
<dbReference type="AlphaFoldDB" id="A0A5S5D670"/>
<reference evidence="13 14" key="1">
    <citation type="submission" date="2019-07" db="EMBL/GenBank/DDBJ databases">
        <title>Genomic Encyclopedia of Archaeal and Bacterial Type Strains, Phase II (KMG-II): from individual species to whole genera.</title>
        <authorList>
            <person name="Goeker M."/>
        </authorList>
    </citation>
    <scope>NUCLEOTIDE SEQUENCE [LARGE SCALE GENOMIC DNA]</scope>
    <source>
        <strain evidence="13 14">DSM 18850</strain>
    </source>
</reference>
<keyword evidence="11" id="KW-0732">Signal</keyword>
<dbReference type="Proteomes" id="UP000325105">
    <property type="component" value="Unassembled WGS sequence"/>
</dbReference>
<evidence type="ECO:0000256" key="6">
    <source>
        <dbReference type="ARBA" id="ARBA00022825"/>
    </source>
</evidence>
<dbReference type="InterPro" id="IPR001478">
    <property type="entry name" value="PDZ"/>
</dbReference>
<accession>A0A5S5D670</accession>
<evidence type="ECO:0000259" key="12">
    <source>
        <dbReference type="PROSITE" id="PS50106"/>
    </source>
</evidence>
<keyword evidence="3 7" id="KW-0963">Cytoplasm</keyword>
<evidence type="ECO:0000256" key="3">
    <source>
        <dbReference type="ARBA" id="ARBA00022490"/>
    </source>
</evidence>
<dbReference type="SUPFAM" id="SSF82171">
    <property type="entry name" value="DPP6 N-terminal domain-like"/>
    <property type="match status" value="1"/>
</dbReference>
<dbReference type="InterPro" id="IPR028204">
    <property type="entry name" value="Tricorn_C1"/>
</dbReference>
<feature type="active site" description="Nucleophile" evidence="8">
    <location>
        <position position="978"/>
    </location>
</feature>
<comment type="caution">
    <text evidence="13">The sequence shown here is derived from an EMBL/GenBank/DDBJ whole genome shotgun (WGS) entry which is preliminary data.</text>
</comment>
<dbReference type="GO" id="GO:0006508">
    <property type="term" value="P:proteolysis"/>
    <property type="evidence" value="ECO:0007669"/>
    <property type="project" value="UniProtKB-UniRule"/>
</dbReference>
<keyword evidence="6 7" id="KW-0720">Serine protease</keyword>
<dbReference type="PANTHER" id="PTHR43253:SF1">
    <property type="entry name" value="TRICORN PROTEASE HOMOLOG 2-RELATED"/>
    <property type="match status" value="1"/>
</dbReference>
<feature type="signal peptide" evidence="11">
    <location>
        <begin position="1"/>
        <end position="42"/>
    </location>
</feature>
<dbReference type="InterPro" id="IPR036034">
    <property type="entry name" value="PDZ_sf"/>
</dbReference>
<dbReference type="InterPro" id="IPR015943">
    <property type="entry name" value="WD40/YVTN_repeat-like_dom_sf"/>
</dbReference>
<dbReference type="SMART" id="SM00228">
    <property type="entry name" value="PDZ"/>
    <property type="match status" value="1"/>
</dbReference>
<dbReference type="InterPro" id="IPR012393">
    <property type="entry name" value="Tricorn_protease"/>
</dbReference>
<dbReference type="Pfam" id="PF03572">
    <property type="entry name" value="Peptidase_S41"/>
    <property type="match status" value="1"/>
</dbReference>
<feature type="domain" description="PDZ" evidence="12">
    <location>
        <begin position="780"/>
        <end position="851"/>
    </location>
</feature>
<comment type="similarity">
    <text evidence="2 7">Belongs to the peptidase S41B family.</text>
</comment>
<evidence type="ECO:0000256" key="9">
    <source>
        <dbReference type="PIRSR" id="PIRSR036421-3"/>
    </source>
</evidence>
<evidence type="ECO:0000256" key="7">
    <source>
        <dbReference type="PIRNR" id="PIRNR036421"/>
    </source>
</evidence>
<feature type="chain" id="PRO_5024422617" description="Tricorn protease homolog" evidence="11">
    <location>
        <begin position="43"/>
        <end position="1071"/>
    </location>
</feature>
<dbReference type="PROSITE" id="PS50106">
    <property type="entry name" value="PDZ"/>
    <property type="match status" value="1"/>
</dbReference>
<protein>
    <recommendedName>
        <fullName evidence="7">Tricorn protease homolog</fullName>
        <ecNumber evidence="7">3.4.21.-</ecNumber>
    </recommendedName>
</protein>
<evidence type="ECO:0000313" key="14">
    <source>
        <dbReference type="Proteomes" id="UP000325105"/>
    </source>
</evidence>
<feature type="active site" description="Charge relay system" evidence="8">
    <location>
        <position position="761"/>
    </location>
</feature>
<evidence type="ECO:0000256" key="4">
    <source>
        <dbReference type="ARBA" id="ARBA00022670"/>
    </source>
</evidence>
<organism evidence="13 14">
    <name type="scientific">Sphingobacterium allocomposti</name>
    <dbReference type="NCBI Taxonomy" id="415956"/>
    <lineage>
        <taxon>Bacteria</taxon>
        <taxon>Pseudomonadati</taxon>
        <taxon>Bacteroidota</taxon>
        <taxon>Sphingobacteriia</taxon>
        <taxon>Sphingobacteriales</taxon>
        <taxon>Sphingobacteriaceae</taxon>
        <taxon>Sphingobacterium</taxon>
    </lineage>
</organism>
<dbReference type="Gene3D" id="2.120.10.60">
    <property type="entry name" value="Tricorn protease N-terminal domain"/>
    <property type="match status" value="1"/>
</dbReference>
<dbReference type="Gene3D" id="3.30.750.44">
    <property type="match status" value="1"/>
</dbReference>
<evidence type="ECO:0000256" key="2">
    <source>
        <dbReference type="ARBA" id="ARBA00008524"/>
    </source>
</evidence>
<dbReference type="Gene3D" id="2.30.42.10">
    <property type="match status" value="1"/>
</dbReference>
<evidence type="ECO:0000256" key="11">
    <source>
        <dbReference type="SAM" id="SignalP"/>
    </source>
</evidence>
<feature type="active site" description="Charge relay system" evidence="8">
    <location>
        <position position="1034"/>
    </location>
</feature>
<evidence type="ECO:0000256" key="5">
    <source>
        <dbReference type="ARBA" id="ARBA00022801"/>
    </source>
</evidence>
<comment type="function">
    <text evidence="7">Degrades oligopeptides.</text>
</comment>
<dbReference type="Pfam" id="PF26549">
    <property type="entry name" value="Tricorn_N"/>
    <property type="match status" value="1"/>
</dbReference>
<keyword evidence="14" id="KW-1185">Reference proteome</keyword>
<name>A0A5S5D670_9SPHI</name>
<dbReference type="EMBL" id="VNHX01000024">
    <property type="protein sequence ID" value="TYP90272.1"/>
    <property type="molecule type" value="Genomic_DNA"/>
</dbReference>
<keyword evidence="4 7" id="KW-0645">Protease</keyword>
<evidence type="ECO:0000256" key="1">
    <source>
        <dbReference type="ARBA" id="ARBA00004496"/>
    </source>
</evidence>
<dbReference type="Pfam" id="PF00595">
    <property type="entry name" value="PDZ"/>
    <property type="match status" value="1"/>
</dbReference>
<keyword evidence="5 7" id="KW-0378">Hydrolase</keyword>
<dbReference type="InterPro" id="IPR029045">
    <property type="entry name" value="ClpP/crotonase-like_dom_sf"/>
</dbReference>
<dbReference type="SMART" id="SM00245">
    <property type="entry name" value="TSPc"/>
    <property type="match status" value="1"/>
</dbReference>
<evidence type="ECO:0000313" key="13">
    <source>
        <dbReference type="EMBL" id="TYP90272.1"/>
    </source>
</evidence>